<dbReference type="InterPro" id="IPR042525">
    <property type="entry name" value="Rad52_Rad59_Rad22_sf"/>
</dbReference>
<evidence type="ECO:0000256" key="5">
    <source>
        <dbReference type="SAM" id="MobiDB-lite"/>
    </source>
</evidence>
<keyword evidence="2" id="KW-0227">DNA damage</keyword>
<keyword evidence="4" id="KW-0234">DNA repair</keyword>
<dbReference type="OrthoDB" id="206565at2759"/>
<sequence>MLCTSRAFAYHVPGKLQPGRLIHAPRNALKFDESSAGRFTVGISCVIRVTVKDGAFREDIGYGQAENVKGKGSALEKAKKEAVTDGLKRCFRQFGDCLGNCVYDKAFLQQLSKFNPQKVGGPCALQLDSLHRAPGFGPPPVPPNVQHITKSTAVSVVAPHPAQPQQAQANARLAEDTLKNEPFLGSDDSFGGKADQMFLLESSAMIANNTTAIGERPAAKLEAEDQDTSRNVVPPSAPPAKAATINQRKLNQPDVPSPPRASVAGSAFPVSCAPAFPAKGLPQVQTAPTSSCLGGLSHSTRGTNSAQTTSFGHVGRSPSEESRAPAPPPVRHLLYPPPGEARRLPPNVRPPDAATAAGRPPPASSRQQQQQQQTPKPYGDQCARGNAQSPPNREQDRTVERKLFSPLKDNRNLGANAPPSPLGAHRQPWAFRRTETAPAVGSPCASTASPGPPGQGGVPGLARPPVLGGNLTNNSNAGNIPEPSKRRRVENDWWQ</sequence>
<evidence type="ECO:0000256" key="4">
    <source>
        <dbReference type="ARBA" id="ARBA00023204"/>
    </source>
</evidence>
<organism evidence="6 7">
    <name type="scientific">Olpidium bornovanus</name>
    <dbReference type="NCBI Taxonomy" id="278681"/>
    <lineage>
        <taxon>Eukaryota</taxon>
        <taxon>Fungi</taxon>
        <taxon>Fungi incertae sedis</taxon>
        <taxon>Olpidiomycota</taxon>
        <taxon>Olpidiomycotina</taxon>
        <taxon>Olpidiomycetes</taxon>
        <taxon>Olpidiales</taxon>
        <taxon>Olpidiaceae</taxon>
        <taxon>Olpidium</taxon>
    </lineage>
</organism>
<dbReference type="GO" id="GO:0000724">
    <property type="term" value="P:double-strand break repair via homologous recombination"/>
    <property type="evidence" value="ECO:0007669"/>
    <property type="project" value="TreeGrafter"/>
</dbReference>
<evidence type="ECO:0000256" key="3">
    <source>
        <dbReference type="ARBA" id="ARBA00023172"/>
    </source>
</evidence>
<evidence type="ECO:0000313" key="6">
    <source>
        <dbReference type="EMBL" id="KAG5456850.1"/>
    </source>
</evidence>
<proteinExistence type="inferred from homology"/>
<dbReference type="InterPro" id="IPR007232">
    <property type="entry name" value="Rad52_Rad59_Rad22"/>
</dbReference>
<evidence type="ECO:0000313" key="7">
    <source>
        <dbReference type="Proteomes" id="UP000673691"/>
    </source>
</evidence>
<keyword evidence="3" id="KW-0233">DNA recombination</keyword>
<dbReference type="EMBL" id="JAEFCI010011060">
    <property type="protein sequence ID" value="KAG5456850.1"/>
    <property type="molecule type" value="Genomic_DNA"/>
</dbReference>
<dbReference type="PANTHER" id="PTHR12132:SF1">
    <property type="entry name" value="DNA REPAIR PROTEIN RAD52 HOMOLOG"/>
    <property type="match status" value="1"/>
</dbReference>
<evidence type="ECO:0000256" key="1">
    <source>
        <dbReference type="ARBA" id="ARBA00006638"/>
    </source>
</evidence>
<feature type="compositionally biased region" description="Basic and acidic residues" evidence="5">
    <location>
        <begin position="393"/>
        <end position="411"/>
    </location>
</feature>
<feature type="region of interest" description="Disordered" evidence="5">
    <location>
        <begin position="221"/>
        <end position="265"/>
    </location>
</feature>
<comment type="caution">
    <text evidence="6">The sequence shown here is derived from an EMBL/GenBank/DDBJ whole genome shotgun (WGS) entry which is preliminary data.</text>
</comment>
<dbReference type="Gene3D" id="3.30.390.80">
    <property type="entry name" value="DNA repair protein Rad52/59/22"/>
    <property type="match status" value="1"/>
</dbReference>
<dbReference type="GO" id="GO:0006312">
    <property type="term" value="P:mitotic recombination"/>
    <property type="evidence" value="ECO:0007669"/>
    <property type="project" value="TreeGrafter"/>
</dbReference>
<protein>
    <submittedName>
        <fullName evidence="6">Rad52/22 family double-strand break repair protein-domain-containing protein</fullName>
    </submittedName>
</protein>
<gene>
    <name evidence="6" type="ORF">BJ554DRAFT_3293</name>
</gene>
<dbReference type="Proteomes" id="UP000673691">
    <property type="component" value="Unassembled WGS sequence"/>
</dbReference>
<dbReference type="Pfam" id="PF04098">
    <property type="entry name" value="Rad52_Rad22"/>
    <property type="match status" value="1"/>
</dbReference>
<evidence type="ECO:0000256" key="2">
    <source>
        <dbReference type="ARBA" id="ARBA00022763"/>
    </source>
</evidence>
<comment type="similarity">
    <text evidence="1">Belongs to the RAD52 family.</text>
</comment>
<feature type="compositionally biased region" description="Polar residues" evidence="5">
    <location>
        <begin position="295"/>
        <end position="311"/>
    </location>
</feature>
<name>A0A8H7ZPD6_9FUNG</name>
<dbReference type="AlphaFoldDB" id="A0A8H7ZPD6"/>
<reference evidence="6 7" key="1">
    <citation type="journal article" name="Sci. Rep.">
        <title>Genome-scale phylogenetic analyses confirm Olpidium as the closest living zoosporic fungus to the non-flagellated, terrestrial fungi.</title>
        <authorList>
            <person name="Chang Y."/>
            <person name="Rochon D."/>
            <person name="Sekimoto S."/>
            <person name="Wang Y."/>
            <person name="Chovatia M."/>
            <person name="Sandor L."/>
            <person name="Salamov A."/>
            <person name="Grigoriev I.V."/>
            <person name="Stajich J.E."/>
            <person name="Spatafora J.W."/>
        </authorList>
    </citation>
    <scope>NUCLEOTIDE SEQUENCE [LARGE SCALE GENOMIC DNA]</scope>
    <source>
        <strain evidence="6">S191</strain>
    </source>
</reference>
<dbReference type="PANTHER" id="PTHR12132">
    <property type="entry name" value="DNA REPAIR AND RECOMBINATION PROTEIN RAD52, RAD59"/>
    <property type="match status" value="1"/>
</dbReference>
<dbReference type="SUPFAM" id="SSF54768">
    <property type="entry name" value="dsRNA-binding domain-like"/>
    <property type="match status" value="1"/>
</dbReference>
<dbReference type="InterPro" id="IPR041247">
    <property type="entry name" value="Rad52_fam"/>
</dbReference>
<keyword evidence="7" id="KW-1185">Reference proteome</keyword>
<dbReference type="GO" id="GO:0045002">
    <property type="term" value="P:double-strand break repair via single-strand annealing"/>
    <property type="evidence" value="ECO:0007669"/>
    <property type="project" value="TreeGrafter"/>
</dbReference>
<feature type="compositionally biased region" description="Pro residues" evidence="5">
    <location>
        <begin position="325"/>
        <end position="339"/>
    </location>
</feature>
<dbReference type="GO" id="GO:0005634">
    <property type="term" value="C:nucleus"/>
    <property type="evidence" value="ECO:0007669"/>
    <property type="project" value="TreeGrafter"/>
</dbReference>
<feature type="region of interest" description="Disordered" evidence="5">
    <location>
        <begin position="295"/>
        <end position="495"/>
    </location>
</feature>
<accession>A0A8H7ZPD6</accession>